<evidence type="ECO:0000313" key="3">
    <source>
        <dbReference type="EMBL" id="RKO96383.1"/>
    </source>
</evidence>
<feature type="chain" id="PRO_5020266564" evidence="2">
    <location>
        <begin position="31"/>
        <end position="187"/>
    </location>
</feature>
<reference evidence="4" key="1">
    <citation type="journal article" date="2018" name="Nat. Microbiol.">
        <title>Leveraging single-cell genomics to expand the fungal tree of life.</title>
        <authorList>
            <person name="Ahrendt S.R."/>
            <person name="Quandt C.A."/>
            <person name="Ciobanu D."/>
            <person name="Clum A."/>
            <person name="Salamov A."/>
            <person name="Andreopoulos B."/>
            <person name="Cheng J.F."/>
            <person name="Woyke T."/>
            <person name="Pelin A."/>
            <person name="Henrissat B."/>
            <person name="Reynolds N.K."/>
            <person name="Benny G.L."/>
            <person name="Smith M.E."/>
            <person name="James T.Y."/>
            <person name="Grigoriev I.V."/>
        </authorList>
    </citation>
    <scope>NUCLEOTIDE SEQUENCE [LARGE SCALE GENOMIC DNA]</scope>
    <source>
        <strain evidence="4">ATCC 52028</strain>
    </source>
</reference>
<dbReference type="AlphaFoldDB" id="A0A4P9WVP1"/>
<feature type="compositionally biased region" description="Acidic residues" evidence="1">
    <location>
        <begin position="100"/>
        <end position="135"/>
    </location>
</feature>
<sequence>MLELLLPVNVATTLLLLLLLLLLLAPGLEMACQGGEFRDPARLDRRWYCFVVDPRSNACASGYGDGGGRYGDEDEAIDEDGPCVTGRLGPPEDEVMKEGETEEETEGDGDGEGQEDAEATENPETTDGDEYAAEPDADRPSSRRGVGGGVSVGISDGGMPDASLIGDASAWAIMPHSWFWSASQPFK</sequence>
<evidence type="ECO:0000313" key="4">
    <source>
        <dbReference type="Proteomes" id="UP000268535"/>
    </source>
</evidence>
<accession>A0A4P9WVP1</accession>
<feature type="compositionally biased region" description="Acidic residues" evidence="1">
    <location>
        <begin position="72"/>
        <end position="81"/>
    </location>
</feature>
<evidence type="ECO:0000256" key="2">
    <source>
        <dbReference type="SAM" id="SignalP"/>
    </source>
</evidence>
<protein>
    <submittedName>
        <fullName evidence="3">Uncharacterized protein</fullName>
    </submittedName>
</protein>
<keyword evidence="2" id="KW-0732">Signal</keyword>
<gene>
    <name evidence="3" type="ORF">CAUPRSCDRAFT_11927</name>
</gene>
<feature type="signal peptide" evidence="2">
    <location>
        <begin position="1"/>
        <end position="30"/>
    </location>
</feature>
<feature type="region of interest" description="Disordered" evidence="1">
    <location>
        <begin position="70"/>
        <end position="162"/>
    </location>
</feature>
<organism evidence="3 4">
    <name type="scientific">Caulochytrium protostelioides</name>
    <dbReference type="NCBI Taxonomy" id="1555241"/>
    <lineage>
        <taxon>Eukaryota</taxon>
        <taxon>Fungi</taxon>
        <taxon>Fungi incertae sedis</taxon>
        <taxon>Chytridiomycota</taxon>
        <taxon>Chytridiomycota incertae sedis</taxon>
        <taxon>Chytridiomycetes</taxon>
        <taxon>Caulochytriales</taxon>
        <taxon>Caulochytriaceae</taxon>
        <taxon>Caulochytrium</taxon>
    </lineage>
</organism>
<dbReference type="Proteomes" id="UP000268535">
    <property type="component" value="Unassembled WGS sequence"/>
</dbReference>
<name>A0A4P9WVP1_9FUNG</name>
<proteinExistence type="predicted"/>
<dbReference type="EMBL" id="ML010012">
    <property type="protein sequence ID" value="RKO96383.1"/>
    <property type="molecule type" value="Genomic_DNA"/>
</dbReference>
<evidence type="ECO:0000256" key="1">
    <source>
        <dbReference type="SAM" id="MobiDB-lite"/>
    </source>
</evidence>